<protein>
    <submittedName>
        <fullName evidence="1">Uncharacterized protein</fullName>
    </submittedName>
</protein>
<reference evidence="1" key="1">
    <citation type="submission" date="2022-05" db="EMBL/GenBank/DDBJ databases">
        <title>Chromosome-level genome of Chaenocephalus aceratus.</title>
        <authorList>
            <person name="Park H."/>
        </authorList>
    </citation>
    <scope>NUCLEOTIDE SEQUENCE</scope>
    <source>
        <strain evidence="1">KU_202001</strain>
    </source>
</reference>
<gene>
    <name evidence="1" type="ORF">KUCAC02_000487</name>
</gene>
<accession>A0ACB9W779</accession>
<keyword evidence="2" id="KW-1185">Reference proteome</keyword>
<dbReference type="Proteomes" id="UP001057452">
    <property type="component" value="Chromosome 18"/>
</dbReference>
<evidence type="ECO:0000313" key="2">
    <source>
        <dbReference type="Proteomes" id="UP001057452"/>
    </source>
</evidence>
<name>A0ACB9W779_CHAAC</name>
<comment type="caution">
    <text evidence="1">The sequence shown here is derived from an EMBL/GenBank/DDBJ whole genome shotgun (WGS) entry which is preliminary data.</text>
</comment>
<dbReference type="EMBL" id="CM043802">
    <property type="protein sequence ID" value="KAI4808427.1"/>
    <property type="molecule type" value="Genomic_DNA"/>
</dbReference>
<evidence type="ECO:0000313" key="1">
    <source>
        <dbReference type="EMBL" id="KAI4808427.1"/>
    </source>
</evidence>
<feature type="non-terminal residue" evidence="1">
    <location>
        <position position="1"/>
    </location>
</feature>
<sequence>HRLVTLSRGSEGSEALFECFAVVRTFCLFSLGRFIHSEEVQSVLWVVLRQGQGETVHHSTSYSSVVAVDLDSSTPPPRVPSAPAVSHQLSR</sequence>
<organism evidence="1 2">
    <name type="scientific">Chaenocephalus aceratus</name>
    <name type="common">Blackfin icefish</name>
    <name type="synonym">Chaenichthys aceratus</name>
    <dbReference type="NCBI Taxonomy" id="36190"/>
    <lineage>
        <taxon>Eukaryota</taxon>
        <taxon>Metazoa</taxon>
        <taxon>Chordata</taxon>
        <taxon>Craniata</taxon>
        <taxon>Vertebrata</taxon>
        <taxon>Euteleostomi</taxon>
        <taxon>Actinopterygii</taxon>
        <taxon>Neopterygii</taxon>
        <taxon>Teleostei</taxon>
        <taxon>Neoteleostei</taxon>
        <taxon>Acanthomorphata</taxon>
        <taxon>Eupercaria</taxon>
        <taxon>Perciformes</taxon>
        <taxon>Notothenioidei</taxon>
        <taxon>Channichthyidae</taxon>
        <taxon>Chaenocephalus</taxon>
    </lineage>
</organism>
<proteinExistence type="predicted"/>
<feature type="non-terminal residue" evidence="1">
    <location>
        <position position="91"/>
    </location>
</feature>